<reference evidence="1 2" key="1">
    <citation type="journal article" date="2021" name="Genome Biol.">
        <title>AFLAP: assembly-free linkage analysis pipeline using k-mers from genome sequencing data.</title>
        <authorList>
            <person name="Fletcher K."/>
            <person name="Zhang L."/>
            <person name="Gil J."/>
            <person name="Han R."/>
            <person name="Cavanaugh K."/>
            <person name="Michelmore R."/>
        </authorList>
    </citation>
    <scope>NUCLEOTIDE SEQUENCE [LARGE SCALE GENOMIC DNA]</scope>
    <source>
        <strain evidence="1 2">SF5</strain>
    </source>
</reference>
<dbReference type="Proteomes" id="UP000294530">
    <property type="component" value="Unassembled WGS sequence"/>
</dbReference>
<evidence type="ECO:0000313" key="2">
    <source>
        <dbReference type="Proteomes" id="UP000294530"/>
    </source>
</evidence>
<gene>
    <name evidence="1" type="ORF">CCR75_002320</name>
</gene>
<protein>
    <submittedName>
        <fullName evidence="1">Uncharacterized protein</fullName>
    </submittedName>
</protein>
<organism evidence="1 2">
    <name type="scientific">Bremia lactucae</name>
    <name type="common">Lettuce downy mildew</name>
    <dbReference type="NCBI Taxonomy" id="4779"/>
    <lineage>
        <taxon>Eukaryota</taxon>
        <taxon>Sar</taxon>
        <taxon>Stramenopiles</taxon>
        <taxon>Oomycota</taxon>
        <taxon>Peronosporomycetes</taxon>
        <taxon>Peronosporales</taxon>
        <taxon>Peronosporaceae</taxon>
        <taxon>Bremia</taxon>
    </lineage>
</organism>
<comment type="caution">
    <text evidence="1">The sequence shown here is derived from an EMBL/GenBank/DDBJ whole genome shotgun (WGS) entry which is preliminary data.</text>
</comment>
<dbReference type="RefSeq" id="XP_067823148.1">
    <property type="nucleotide sequence ID" value="XM_067960417.1"/>
</dbReference>
<proteinExistence type="predicted"/>
<sequence length="69" mass="7828">MKDGMLTNPPYGFACVESRVRWSINASSKAYESTAHETKCDFVQPQSIQYPHDSHVVPWIFIIILAVCL</sequence>
<dbReference type="EMBL" id="SHOA02000001">
    <property type="protein sequence ID" value="TDH73650.1"/>
    <property type="molecule type" value="Genomic_DNA"/>
</dbReference>
<keyword evidence="2" id="KW-1185">Reference proteome</keyword>
<dbReference type="GeneID" id="94346088"/>
<dbReference type="AlphaFoldDB" id="A0A976IKT9"/>
<dbReference type="KEGG" id="blac:94346088"/>
<accession>A0A976IKT9</accession>
<evidence type="ECO:0000313" key="1">
    <source>
        <dbReference type="EMBL" id="TDH73650.1"/>
    </source>
</evidence>
<name>A0A976IKT9_BRELC</name>